<dbReference type="Proteomes" id="UP000481153">
    <property type="component" value="Unassembled WGS sequence"/>
</dbReference>
<protein>
    <submittedName>
        <fullName evidence="2">Uncharacterized protein</fullName>
    </submittedName>
</protein>
<dbReference type="PANTHER" id="PTHR21514:SF0">
    <property type="entry name" value="AP-4 COMPLEX ACCESSORY SUBUNIT TEPSIN"/>
    <property type="match status" value="1"/>
</dbReference>
<dbReference type="AlphaFoldDB" id="A0A6G0WT93"/>
<evidence type="ECO:0000313" key="2">
    <source>
        <dbReference type="EMBL" id="KAF0730645.1"/>
    </source>
</evidence>
<proteinExistence type="predicted"/>
<name>A0A6G0WT93_9STRA</name>
<feature type="compositionally biased region" description="Polar residues" evidence="1">
    <location>
        <begin position="243"/>
        <end position="257"/>
    </location>
</feature>
<evidence type="ECO:0000313" key="3">
    <source>
        <dbReference type="Proteomes" id="UP000481153"/>
    </source>
</evidence>
<accession>A0A6G0WT93</accession>
<dbReference type="InterPro" id="IPR039273">
    <property type="entry name" value="TEPSIN"/>
</dbReference>
<feature type="compositionally biased region" description="Polar residues" evidence="1">
    <location>
        <begin position="635"/>
        <end position="647"/>
    </location>
</feature>
<dbReference type="GO" id="GO:0032588">
    <property type="term" value="C:trans-Golgi network membrane"/>
    <property type="evidence" value="ECO:0007669"/>
    <property type="project" value="TreeGrafter"/>
</dbReference>
<feature type="compositionally biased region" description="Low complexity" evidence="1">
    <location>
        <begin position="176"/>
        <end position="196"/>
    </location>
</feature>
<comment type="caution">
    <text evidence="2">The sequence shown here is derived from an EMBL/GenBank/DDBJ whole genome shotgun (WGS) entry which is preliminary data.</text>
</comment>
<feature type="compositionally biased region" description="Polar residues" evidence="1">
    <location>
        <begin position="371"/>
        <end position="380"/>
    </location>
</feature>
<keyword evidence="3" id="KW-1185">Reference proteome</keyword>
<dbReference type="PANTHER" id="PTHR21514">
    <property type="entry name" value="AP-4 COMPLEX ACCESSORY SUBUNIT TEPSIN"/>
    <property type="match status" value="1"/>
</dbReference>
<gene>
    <name evidence="2" type="ORF">Ae201684_012064</name>
</gene>
<dbReference type="VEuPathDB" id="FungiDB:AeMF1_013131"/>
<sequence>MFGGQYNQAAVRSSYESQAEKWKKNAESPWKTGNSSSSSSSSVSELVLISELCSAVGQSSFPPRDALNTLLRQVSVIDHAYVCELLESKLEDRLWQVVARALAVLDALGNTSAATTYLDYFSARKPLIQYLTQHPKQTVKSRAEKFAIALDNHIPTSQPELADREEGNRSQYEAPSLATRSRQSSVSSNTDSTSGRRSNTRHPSQQQQQAQLVPDLMSYGSSPPRRDLLLGSPQKANQPPPSSLFSPPRQTTTTSAASPLFPSKDSAFSFLQSTSSSTPAPPQRTATSSSAPHSAFSFVSPPSPSSSSPEEPSAASSAFSFLKSSQANTTPTPLFGSSSQPPSSSASAADRITDAFADLAVETPDVDLSDMVSQSDGQSEVSEEMPTPPKPTVSARDEFEALKKAGMAREVILEVELPPGPMGIVLDRTVPDYAILASYAPLPSGAKGLIELHPAICPGCLLVAINGNSIEHLGLADLGPVLASASVYQRVLTFKKFMVGSRVMHPIKLQSAYVPPPVEPEVDTPPLQPLVAPVAAPAAPVVVAAPTYVVYQPPTILAAPAPFVAAAAAPTPVVYSATAPTTSPVSSFSFMQAPAPVTTSSTTPAAPAASSTSAFSFMQQPAAAPPANKPKSPRRQASPQKSAFSFI</sequence>
<feature type="region of interest" description="Disordered" evidence="1">
    <location>
        <begin position="363"/>
        <end position="393"/>
    </location>
</feature>
<organism evidence="2 3">
    <name type="scientific">Aphanomyces euteiches</name>
    <dbReference type="NCBI Taxonomy" id="100861"/>
    <lineage>
        <taxon>Eukaryota</taxon>
        <taxon>Sar</taxon>
        <taxon>Stramenopiles</taxon>
        <taxon>Oomycota</taxon>
        <taxon>Saprolegniomycetes</taxon>
        <taxon>Saprolegniales</taxon>
        <taxon>Verrucalvaceae</taxon>
        <taxon>Aphanomyces</taxon>
    </lineage>
</organism>
<dbReference type="EMBL" id="VJMJ01000153">
    <property type="protein sequence ID" value="KAF0730645.1"/>
    <property type="molecule type" value="Genomic_DNA"/>
</dbReference>
<feature type="compositionally biased region" description="Low complexity" evidence="1">
    <location>
        <begin position="266"/>
        <end position="319"/>
    </location>
</feature>
<evidence type="ECO:0000256" key="1">
    <source>
        <dbReference type="SAM" id="MobiDB-lite"/>
    </source>
</evidence>
<feature type="region of interest" description="Disordered" evidence="1">
    <location>
        <begin position="599"/>
        <end position="647"/>
    </location>
</feature>
<feature type="compositionally biased region" description="Low complexity" evidence="1">
    <location>
        <begin position="599"/>
        <end position="622"/>
    </location>
</feature>
<feature type="region of interest" description="Disordered" evidence="1">
    <location>
        <begin position="150"/>
        <end position="319"/>
    </location>
</feature>
<reference evidence="2 3" key="1">
    <citation type="submission" date="2019-07" db="EMBL/GenBank/DDBJ databases">
        <title>Genomics analysis of Aphanomyces spp. identifies a new class of oomycete effector associated with host adaptation.</title>
        <authorList>
            <person name="Gaulin E."/>
        </authorList>
    </citation>
    <scope>NUCLEOTIDE SEQUENCE [LARGE SCALE GENOMIC DNA]</scope>
    <source>
        <strain evidence="2 3">ATCC 201684</strain>
    </source>
</reference>